<dbReference type="AlphaFoldDB" id="G2GFH9"/>
<dbReference type="Pfam" id="PF00403">
    <property type="entry name" value="HMA"/>
    <property type="match status" value="1"/>
</dbReference>
<dbReference type="SUPFAM" id="SSF55008">
    <property type="entry name" value="HMA, heavy metal-associated domain"/>
    <property type="match status" value="1"/>
</dbReference>
<comment type="caution">
    <text evidence="2">The sequence shown here is derived from an EMBL/GenBank/DDBJ whole genome shotgun (WGS) entry which is preliminary data.</text>
</comment>
<reference evidence="2 3" key="1">
    <citation type="submission" date="2011-08" db="EMBL/GenBank/DDBJ databases">
        <authorList>
            <person name="Lin Y."/>
            <person name="Hao X."/>
            <person name="Johnstone L."/>
            <person name="Miller S.J."/>
            <person name="Wei G."/>
            <person name="Rensing C."/>
        </authorList>
    </citation>
    <scope>NUCLEOTIDE SEQUENCE [LARGE SCALE GENOMIC DNA]</scope>
    <source>
        <strain evidence="2 3">K42</strain>
    </source>
</reference>
<keyword evidence="3" id="KW-1185">Reference proteome</keyword>
<dbReference type="PROSITE" id="PS50846">
    <property type="entry name" value="HMA_2"/>
    <property type="match status" value="1"/>
</dbReference>
<dbReference type="PATRIC" id="fig|700597.3.peg.4186"/>
<gene>
    <name evidence="2" type="ORF">SZN_21316</name>
</gene>
<dbReference type="InterPro" id="IPR036163">
    <property type="entry name" value="HMA_dom_sf"/>
</dbReference>
<name>G2GFH9_9ACTN</name>
<dbReference type="CDD" id="cd00371">
    <property type="entry name" value="HMA"/>
    <property type="match status" value="1"/>
</dbReference>
<accession>G2GFH9</accession>
<dbReference type="EMBL" id="AGBF01000080">
    <property type="protein sequence ID" value="EGX57731.1"/>
    <property type="molecule type" value="Genomic_DNA"/>
</dbReference>
<dbReference type="Proteomes" id="UP000004217">
    <property type="component" value="Unassembled WGS sequence"/>
</dbReference>
<organism evidence="2 3">
    <name type="scientific">Streptomyces zinciresistens K42</name>
    <dbReference type="NCBI Taxonomy" id="700597"/>
    <lineage>
        <taxon>Bacteria</taxon>
        <taxon>Bacillati</taxon>
        <taxon>Actinomycetota</taxon>
        <taxon>Actinomycetes</taxon>
        <taxon>Kitasatosporales</taxon>
        <taxon>Streptomycetaceae</taxon>
        <taxon>Streptomyces</taxon>
    </lineage>
</organism>
<evidence type="ECO:0000313" key="3">
    <source>
        <dbReference type="Proteomes" id="UP000004217"/>
    </source>
</evidence>
<dbReference type="GO" id="GO:0046872">
    <property type="term" value="F:metal ion binding"/>
    <property type="evidence" value="ECO:0007669"/>
    <property type="project" value="InterPro"/>
</dbReference>
<dbReference type="OrthoDB" id="9813965at2"/>
<dbReference type="InterPro" id="IPR006121">
    <property type="entry name" value="HMA_dom"/>
</dbReference>
<feature type="domain" description="HMA" evidence="1">
    <location>
        <begin position="1"/>
        <end position="59"/>
    </location>
</feature>
<proteinExistence type="predicted"/>
<sequence length="63" mass="6797">MHCTSCGLSIDDELEEIPGVRMAGTDFRSGRTVVRLEEDAAVDMAELVAAVQRAGDYQARPAD</sequence>
<evidence type="ECO:0000313" key="2">
    <source>
        <dbReference type="EMBL" id="EGX57731.1"/>
    </source>
</evidence>
<evidence type="ECO:0000259" key="1">
    <source>
        <dbReference type="PROSITE" id="PS50846"/>
    </source>
</evidence>
<dbReference type="Gene3D" id="3.30.70.100">
    <property type="match status" value="1"/>
</dbReference>
<protein>
    <submittedName>
        <fullName evidence="2">Heavy metal transport/detoxification protein</fullName>
    </submittedName>
</protein>